<dbReference type="PROSITE" id="PS51127">
    <property type="entry name" value="BIG1"/>
    <property type="match status" value="7"/>
</dbReference>
<dbReference type="PANTHER" id="PTHR39576">
    <property type="entry name" value="ATTACHING AND EFFACING PROTEIN HOMOLOG-RELATED-RELATED"/>
    <property type="match status" value="1"/>
</dbReference>
<dbReference type="Pfam" id="PF02369">
    <property type="entry name" value="Big_1"/>
    <property type="match status" value="8"/>
</dbReference>
<dbReference type="Gene3D" id="2.60.40.10">
    <property type="entry name" value="Immunoglobulins"/>
    <property type="match status" value="10"/>
</dbReference>
<feature type="domain" description="Big-1" evidence="2">
    <location>
        <begin position="725"/>
        <end position="814"/>
    </location>
</feature>
<feature type="domain" description="Big-1" evidence="2">
    <location>
        <begin position="630"/>
        <end position="719"/>
    </location>
</feature>
<dbReference type="InterPro" id="IPR038175">
    <property type="entry name" value="CBM21_dom_sf"/>
</dbReference>
<evidence type="ECO:0000256" key="1">
    <source>
        <dbReference type="ARBA" id="ARBA00010116"/>
    </source>
</evidence>
<proteinExistence type="inferred from homology"/>
<dbReference type="PANTHER" id="PTHR39576:SF1">
    <property type="entry name" value="INVASIN"/>
    <property type="match status" value="1"/>
</dbReference>
<name>A0ABM9CGA3_9BACL</name>
<dbReference type="InterPro" id="IPR008964">
    <property type="entry name" value="Invasin/intimin_cell_adhesion"/>
</dbReference>
<feature type="domain" description="Big-1" evidence="2">
    <location>
        <begin position="250"/>
        <end position="339"/>
    </location>
</feature>
<dbReference type="InterPro" id="IPR005036">
    <property type="entry name" value="CBM21_dom"/>
</dbReference>
<comment type="caution">
    <text evidence="4">The sequence shown here is derived from an EMBL/GenBank/DDBJ whole genome shotgun (WGS) entry which is preliminary data.</text>
</comment>
<dbReference type="Proteomes" id="UP000838686">
    <property type="component" value="Unassembled WGS sequence"/>
</dbReference>
<organism evidence="4 5">
    <name type="scientific">Paenibacillus plantiphilus</name>
    <dbReference type="NCBI Taxonomy" id="2905650"/>
    <lineage>
        <taxon>Bacteria</taxon>
        <taxon>Bacillati</taxon>
        <taxon>Bacillota</taxon>
        <taxon>Bacilli</taxon>
        <taxon>Bacillales</taxon>
        <taxon>Paenibacillaceae</taxon>
        <taxon>Paenibacillus</taxon>
    </lineage>
</organism>
<dbReference type="PROSITE" id="PS51159">
    <property type="entry name" value="CBM21"/>
    <property type="match status" value="2"/>
</dbReference>
<sequence length="1194" mass="122607">MWLLVCAIWTSLTPNVFEGTAYANSPAAVKLLFAKVEKGCPSGCYEFSGGIEVNNIGYQKEVYVHYTTGNGQWSDIPASYGGKTEGNLEGWSFKAAVADTGNPIQFAIKYIVNGQTYWDNNGNQNYRIGGSSAPDRVLAKSFLSLDNAEFGASNAFSGRIYLKNITHHKKVTIRYTSDNWATYKEKDAVYTSPLPKSNNSLEYWDFNVDVAPNVKAVKYVIGYVANGVTYWDNNFQRDHQLTAKQPVPAALTLTPQSQTAVVGTNAIVRLRLTDSSNNPVNGQAISLSASGNASIPPTVTTNASGEADVAVTSQQAGTVVVTGTVNGYSVSGTAQITFAPDIHTSVLTMTPQNQSTAAGTNANIRLRLTDRFNNPIKGQMIKLAATGNGSLPSSVVTNASGEADVAVTSQQAGTVVVTGTVNGYSISSTAQIQFTPDNTVTLKLTPQSTTAVVGSRPTVRVRLTDKYNNPVRQVKITMSATGSGFVPTELTTDNNGEGAFLVGGVQTGIAYISAKASGYSVTASTQIEFTPDRGSAVLTLVPESESAVAGNGTAIRVRLTDKYNNPIGQASVGLSATGGAVIPAATTTNSNGEAIVTATSQQAGSLIITGTFQGKSVSTEVRIVPAGPASLTILQDSQEAVAGTSRAIRFIVLDKFDNRIPNSTISLRTIGNAEVPASITTDGNGEAVASVRSEKAGIVLIHATVDRSSVIGAARVEFTADVPAALTLVPDNDRVVVGTNVVVKIALKDRFNNPVASTAIQLTATGGATLPATVTTDASGEAVISVTSQQAGTAVVTGRVGSSSVSGTAQIQFLPDDQSVILTLAPESSMAVAGTSTELRIVLTDKLNNPIAGAAVQLSAEGNNVVIPAAVTTNANGEAVAAVTTEKAGTVRITAVYNGAEAAAQVLWLPADPASVTITPATGSAAAGTNVAVHFQVIDRFGNPVGNSLIDLTAVGNTSIPASIATDENGEAQLTVTSQGVGSVVVTAAVQGSQVTGTFTIAFTAAEPAIVTLTPPLATAVVGTSRNVHIKVTDRFGNPVTQSAVSLTATGNASLPASVTTNSSGEAVVAVTSERAGTAVITAAVPGSSASGTARIQFTPDAPARIIFQSPLPQIIVDDVSFVKVTLVDRFGNGIPSHTLKLTATKNMAVPLSTATNANGEAIIILGNPVAETAVVTATAANGVTGSASITSRY</sequence>
<comment type="similarity">
    <text evidence="1">Belongs to the intimin/invasin family.</text>
</comment>
<feature type="domain" description="Big-1" evidence="2">
    <location>
        <begin position="1010"/>
        <end position="1099"/>
    </location>
</feature>
<dbReference type="InterPro" id="IPR051715">
    <property type="entry name" value="Intimin-Invasin_domain"/>
</dbReference>
<protein>
    <submittedName>
        <fullName evidence="4">Uncharacterized protein</fullName>
    </submittedName>
</protein>
<dbReference type="Pfam" id="PF03370">
    <property type="entry name" value="CBM_21"/>
    <property type="match status" value="2"/>
</dbReference>
<keyword evidence="5" id="KW-1185">Reference proteome</keyword>
<dbReference type="InterPro" id="IPR013783">
    <property type="entry name" value="Ig-like_fold"/>
</dbReference>
<evidence type="ECO:0000313" key="5">
    <source>
        <dbReference type="Proteomes" id="UP000838686"/>
    </source>
</evidence>
<dbReference type="Gene3D" id="2.60.40.2440">
    <property type="entry name" value="Carbohydrate binding type-21 domain"/>
    <property type="match status" value="2"/>
</dbReference>
<feature type="domain" description="CBM21" evidence="3">
    <location>
        <begin position="135"/>
        <end position="242"/>
    </location>
</feature>
<dbReference type="EMBL" id="CAKMMF010000019">
    <property type="protein sequence ID" value="CAH1211361.1"/>
    <property type="molecule type" value="Genomic_DNA"/>
</dbReference>
<feature type="domain" description="CBM21" evidence="3">
    <location>
        <begin position="21"/>
        <end position="129"/>
    </location>
</feature>
<feature type="domain" description="Big-1" evidence="2">
    <location>
        <begin position="346"/>
        <end position="435"/>
    </location>
</feature>
<reference evidence="4" key="1">
    <citation type="submission" date="2022-01" db="EMBL/GenBank/DDBJ databases">
        <authorList>
            <person name="Criscuolo A."/>
        </authorList>
    </citation>
    <scope>NUCLEOTIDE SEQUENCE</scope>
    <source>
        <strain evidence="4">CIP111893</strain>
    </source>
</reference>
<evidence type="ECO:0000259" key="2">
    <source>
        <dbReference type="PROSITE" id="PS51127"/>
    </source>
</evidence>
<accession>A0ABM9CGA3</accession>
<evidence type="ECO:0000259" key="3">
    <source>
        <dbReference type="PROSITE" id="PS51159"/>
    </source>
</evidence>
<feature type="domain" description="Big-1" evidence="2">
    <location>
        <begin position="821"/>
        <end position="909"/>
    </location>
</feature>
<dbReference type="SUPFAM" id="SSF49373">
    <property type="entry name" value="Invasin/intimin cell-adhesion fragments"/>
    <property type="match status" value="10"/>
</dbReference>
<feature type="domain" description="Big-1" evidence="2">
    <location>
        <begin position="915"/>
        <end position="1004"/>
    </location>
</feature>
<evidence type="ECO:0000313" key="4">
    <source>
        <dbReference type="EMBL" id="CAH1211361.1"/>
    </source>
</evidence>
<gene>
    <name evidence="4" type="ORF">PAECIP111893_03379</name>
</gene>
<dbReference type="InterPro" id="IPR003344">
    <property type="entry name" value="Big_1_dom"/>
</dbReference>
<dbReference type="SMART" id="SM00634">
    <property type="entry name" value="BID_1"/>
    <property type="match status" value="10"/>
</dbReference>